<dbReference type="Proteomes" id="UP000185473">
    <property type="component" value="Chromosome"/>
</dbReference>
<dbReference type="STRING" id="1631871.FOL01_1804"/>
<dbReference type="RefSeq" id="WP_075270395.1">
    <property type="nucleotide sequence ID" value="NZ_CP014332.1"/>
</dbReference>
<dbReference type="OrthoDB" id="2149122at2"/>
<organism evidence="1 2">
    <name type="scientific">Weissella jogaejeotgali</name>
    <dbReference type="NCBI Taxonomy" id="1631871"/>
    <lineage>
        <taxon>Bacteria</taxon>
        <taxon>Bacillati</taxon>
        <taxon>Bacillota</taxon>
        <taxon>Bacilli</taxon>
        <taxon>Lactobacillales</taxon>
        <taxon>Lactobacillaceae</taxon>
        <taxon>Weissella</taxon>
    </lineage>
</organism>
<keyword evidence="2" id="KW-1185">Reference proteome</keyword>
<dbReference type="KEGG" id="wjo:FOL01_1804"/>
<dbReference type="AlphaFoldDB" id="A0A1L6RDP7"/>
<evidence type="ECO:0000313" key="1">
    <source>
        <dbReference type="EMBL" id="APS42663.1"/>
    </source>
</evidence>
<proteinExistence type="predicted"/>
<dbReference type="EMBL" id="CP014332">
    <property type="protein sequence ID" value="APS42663.1"/>
    <property type="molecule type" value="Genomic_DNA"/>
</dbReference>
<reference evidence="1 2" key="1">
    <citation type="submission" date="2016-02" db="EMBL/GenBank/DDBJ databases">
        <title>Complete Genome Sequence of Weissella jogaejeotgali FOL01.</title>
        <authorList>
            <person name="Lee J.-H."/>
            <person name="Ku H.-J."/>
        </authorList>
    </citation>
    <scope>NUCLEOTIDE SEQUENCE [LARGE SCALE GENOMIC DNA]</scope>
    <source>
        <strain evidence="1 2">FOL01</strain>
    </source>
</reference>
<gene>
    <name evidence="1" type="ORF">FOL01_1804</name>
</gene>
<sequence>MNQVLELSFLAPGQQATDTTKKLSVIKIKHPAMTLDRESVYQAMVKLASFHFLLNTKGEPMTLGEPYMATLVASNKKIIFDNSQKMM</sequence>
<protein>
    <submittedName>
        <fullName evidence="1">Uncharacterized protein</fullName>
    </submittedName>
</protein>
<evidence type="ECO:0000313" key="2">
    <source>
        <dbReference type="Proteomes" id="UP000185473"/>
    </source>
</evidence>
<accession>A0A1L6RDP7</accession>
<name>A0A1L6RDP7_9LACO</name>